<sequence>MLPPLKTLPIFEAVARLNSFSLAALELNVSQSAISHQIRLLENHLGESLFHRQGRRLELTKEGKYYLDSISHSLAQIEDATNRMKGQQKTQIRLAVYSSFAVYWLIPRLPDLKHLYPHLELCIEMSHSTPELSDRTADFFITVDTEKRGFKFEPFYVEELFAVCSVPFYDMIKSKLGVTTDHELSEALKESPDLLAQFPLITSYSIYDRHIEDWKRWFANMNLPLPEQIQFHRFSHLMLAYEAAKHSLGIALVNDYMMNEKNDETPLIKLPCRAYRTNVRFNLAYKESRRNEDAISQLNQWLTQEARTLPKHGAH</sequence>
<evidence type="ECO:0000313" key="7">
    <source>
        <dbReference type="Proteomes" id="UP000679722"/>
    </source>
</evidence>
<dbReference type="RefSeq" id="WP_211535594.1">
    <property type="nucleotide sequence ID" value="NZ_JAGSSV010000004.1"/>
</dbReference>
<keyword evidence="3" id="KW-0238">DNA-binding</keyword>
<evidence type="ECO:0000313" key="6">
    <source>
        <dbReference type="EMBL" id="MBR7888243.1"/>
    </source>
</evidence>
<proteinExistence type="inferred from homology"/>
<comment type="similarity">
    <text evidence="1">Belongs to the LysR transcriptional regulatory family.</text>
</comment>
<evidence type="ECO:0000256" key="2">
    <source>
        <dbReference type="ARBA" id="ARBA00023015"/>
    </source>
</evidence>
<dbReference type="PANTHER" id="PTHR30537">
    <property type="entry name" value="HTH-TYPE TRANSCRIPTIONAL REGULATOR"/>
    <property type="match status" value="1"/>
</dbReference>
<dbReference type="PRINTS" id="PR00039">
    <property type="entry name" value="HTHLYSR"/>
</dbReference>
<dbReference type="Pfam" id="PF00126">
    <property type="entry name" value="HTH_1"/>
    <property type="match status" value="1"/>
</dbReference>
<keyword evidence="4" id="KW-0804">Transcription</keyword>
<evidence type="ECO:0000259" key="5">
    <source>
        <dbReference type="PROSITE" id="PS50931"/>
    </source>
</evidence>
<dbReference type="InterPro" id="IPR036388">
    <property type="entry name" value="WH-like_DNA-bd_sf"/>
</dbReference>
<gene>
    <name evidence="6" type="ORF">J9B83_04740</name>
</gene>
<dbReference type="Gene3D" id="3.40.190.10">
    <property type="entry name" value="Periplasmic binding protein-like II"/>
    <property type="match status" value="2"/>
</dbReference>
<dbReference type="SUPFAM" id="SSF46785">
    <property type="entry name" value="Winged helix' DNA-binding domain"/>
    <property type="match status" value="1"/>
</dbReference>
<protein>
    <submittedName>
        <fullName evidence="6">LysR family transcriptional regulator</fullName>
    </submittedName>
</protein>
<feature type="domain" description="HTH lysR-type" evidence="5">
    <location>
        <begin position="3"/>
        <end position="60"/>
    </location>
</feature>
<name>A0ABS5HA31_9GAMM</name>
<dbReference type="PANTHER" id="PTHR30537:SF26">
    <property type="entry name" value="GLYCINE CLEAVAGE SYSTEM TRANSCRIPTIONAL ACTIVATOR"/>
    <property type="match status" value="1"/>
</dbReference>
<dbReference type="Proteomes" id="UP000679722">
    <property type="component" value="Unassembled WGS sequence"/>
</dbReference>
<evidence type="ECO:0000256" key="1">
    <source>
        <dbReference type="ARBA" id="ARBA00009437"/>
    </source>
</evidence>
<keyword evidence="7" id="KW-1185">Reference proteome</keyword>
<dbReference type="Pfam" id="PF03466">
    <property type="entry name" value="LysR_substrate"/>
    <property type="match status" value="1"/>
</dbReference>
<accession>A0ABS5HA31</accession>
<organism evidence="6 7">
    <name type="scientific">Marinomonas vulgaris</name>
    <dbReference type="NCBI Taxonomy" id="2823372"/>
    <lineage>
        <taxon>Bacteria</taxon>
        <taxon>Pseudomonadati</taxon>
        <taxon>Pseudomonadota</taxon>
        <taxon>Gammaproteobacteria</taxon>
        <taxon>Oceanospirillales</taxon>
        <taxon>Oceanospirillaceae</taxon>
        <taxon>Marinomonas</taxon>
    </lineage>
</organism>
<reference evidence="7" key="1">
    <citation type="submission" date="2023-07" db="EMBL/GenBank/DDBJ databases">
        <title>Marinomonas vulgaris A79, complete genome.</title>
        <authorList>
            <person name="Ying J.-J."/>
        </authorList>
    </citation>
    <scope>NUCLEOTIDE SEQUENCE [LARGE SCALE GENOMIC DNA]</scope>
    <source>
        <strain evidence="7">A79</strain>
    </source>
</reference>
<evidence type="ECO:0000256" key="3">
    <source>
        <dbReference type="ARBA" id="ARBA00023125"/>
    </source>
</evidence>
<dbReference type="InterPro" id="IPR058163">
    <property type="entry name" value="LysR-type_TF_proteobact-type"/>
</dbReference>
<evidence type="ECO:0000256" key="4">
    <source>
        <dbReference type="ARBA" id="ARBA00023163"/>
    </source>
</evidence>
<keyword evidence="2" id="KW-0805">Transcription regulation</keyword>
<comment type="caution">
    <text evidence="6">The sequence shown here is derived from an EMBL/GenBank/DDBJ whole genome shotgun (WGS) entry which is preliminary data.</text>
</comment>
<dbReference type="InterPro" id="IPR000847">
    <property type="entry name" value="LysR_HTH_N"/>
</dbReference>
<dbReference type="InterPro" id="IPR005119">
    <property type="entry name" value="LysR_subst-bd"/>
</dbReference>
<dbReference type="PROSITE" id="PS50931">
    <property type="entry name" value="HTH_LYSR"/>
    <property type="match status" value="1"/>
</dbReference>
<dbReference type="InterPro" id="IPR036390">
    <property type="entry name" value="WH_DNA-bd_sf"/>
</dbReference>
<dbReference type="EMBL" id="JAGSSV010000004">
    <property type="protein sequence ID" value="MBR7888243.1"/>
    <property type="molecule type" value="Genomic_DNA"/>
</dbReference>
<dbReference type="Gene3D" id="1.10.10.10">
    <property type="entry name" value="Winged helix-like DNA-binding domain superfamily/Winged helix DNA-binding domain"/>
    <property type="match status" value="1"/>
</dbReference>
<dbReference type="SUPFAM" id="SSF53850">
    <property type="entry name" value="Periplasmic binding protein-like II"/>
    <property type="match status" value="1"/>
</dbReference>